<dbReference type="RefSeq" id="XP_005106781.1">
    <property type="nucleotide sequence ID" value="XM_005106724.3"/>
</dbReference>
<feature type="region of interest" description="Disordered" evidence="2">
    <location>
        <begin position="246"/>
        <end position="274"/>
    </location>
</feature>
<name>A0ABM0K1W1_APLCA</name>
<feature type="compositionally biased region" description="Polar residues" evidence="2">
    <location>
        <begin position="421"/>
        <end position="436"/>
    </location>
</feature>
<evidence type="ECO:0000313" key="4">
    <source>
        <dbReference type="RefSeq" id="XP_005106781.1"/>
    </source>
</evidence>
<feature type="compositionally biased region" description="Polar residues" evidence="2">
    <location>
        <begin position="1"/>
        <end position="10"/>
    </location>
</feature>
<dbReference type="InterPro" id="IPR038817">
    <property type="entry name" value="CCDC192"/>
</dbReference>
<organism evidence="3 4">
    <name type="scientific">Aplysia californica</name>
    <name type="common">California sea hare</name>
    <dbReference type="NCBI Taxonomy" id="6500"/>
    <lineage>
        <taxon>Eukaryota</taxon>
        <taxon>Metazoa</taxon>
        <taxon>Spiralia</taxon>
        <taxon>Lophotrochozoa</taxon>
        <taxon>Mollusca</taxon>
        <taxon>Gastropoda</taxon>
        <taxon>Heterobranchia</taxon>
        <taxon>Euthyneura</taxon>
        <taxon>Tectipleura</taxon>
        <taxon>Aplysiida</taxon>
        <taxon>Aplysioidea</taxon>
        <taxon>Aplysiidae</taxon>
        <taxon>Aplysia</taxon>
    </lineage>
</organism>
<keyword evidence="1" id="KW-0175">Coiled coil</keyword>
<dbReference type="GeneID" id="101854664"/>
<protein>
    <submittedName>
        <fullName evidence="4">Uncharacterized protein LOC101854664 isoform X1</fullName>
    </submittedName>
</protein>
<proteinExistence type="predicted"/>
<feature type="region of interest" description="Disordered" evidence="2">
    <location>
        <begin position="1"/>
        <end position="114"/>
    </location>
</feature>
<sequence>MGSGASNQVRSDGVDDVSSIRNDLDLDCKNSGKIRPSSSTSLVSQKGFKKGRVDSSRVDKGSLNKRTTKPGEDSQSSVKTKSSPKTLTPVHSVSMTGTSNTSPVTPLNSTNSVVHPSVEKKGSALSEGQLTEKIKHLELELAKSESQRLDIQDQVQILEEKLKSAGSQSRLTDEATDLSETIHAKDQYIVKLEKDLKTLQTESTTMRLKLKRRIKALTNQLHEVRQEASINQMELKSEIAQCKEKLKSTGGQTSGTSTEESFKQDGSHSPSHSKVIVELSNQLSEQSERISTLETQVKEKDAFIQKLQAANGKPSRTSQVAFSKTIAVSNSNVKSSPNSEDVSFDRLHSSRGLRNGQTSTAATRESPLLVDDDDFNPEPSSRPQNSRMSTALSDSDSDWGADDVPALTRSAPARVRVKSAHMSQAKQSVTKETNALQGDDDSIMQYLHNSDIPARDSSTSESRTRPHKKSALRNHLEKRKNENQMSSLMGPSIAFANPGHELPSDTSCEPTPRYKDPSRLPGFSKLTVVQASNN</sequence>
<evidence type="ECO:0000313" key="3">
    <source>
        <dbReference type="Proteomes" id="UP000694888"/>
    </source>
</evidence>
<feature type="compositionally biased region" description="Basic residues" evidence="2">
    <location>
        <begin position="465"/>
        <end position="478"/>
    </location>
</feature>
<feature type="compositionally biased region" description="Low complexity" evidence="2">
    <location>
        <begin position="248"/>
        <end position="259"/>
    </location>
</feature>
<feature type="compositionally biased region" description="Basic and acidic residues" evidence="2">
    <location>
        <begin position="51"/>
        <end position="62"/>
    </location>
</feature>
<feature type="compositionally biased region" description="Polar residues" evidence="2">
    <location>
        <begin position="73"/>
        <end position="114"/>
    </location>
</feature>
<evidence type="ECO:0000256" key="2">
    <source>
        <dbReference type="SAM" id="MobiDB-lite"/>
    </source>
</evidence>
<dbReference type="PANTHER" id="PTHR38580">
    <property type="entry name" value="COILED-COIL DOMAIN-CONTAINING PROTEIN 192"/>
    <property type="match status" value="1"/>
</dbReference>
<feature type="region of interest" description="Disordered" evidence="2">
    <location>
        <begin position="331"/>
        <end position="439"/>
    </location>
</feature>
<dbReference type="PANTHER" id="PTHR38580:SF1">
    <property type="entry name" value="COILED-COIL DOMAIN-CONTAINING PROTEIN 192"/>
    <property type="match status" value="1"/>
</dbReference>
<accession>A0ABM0K1W1</accession>
<gene>
    <name evidence="4" type="primary">LOC101854664</name>
</gene>
<feature type="compositionally biased region" description="Polar residues" evidence="2">
    <location>
        <begin position="378"/>
        <end position="394"/>
    </location>
</feature>
<dbReference type="Proteomes" id="UP000694888">
    <property type="component" value="Unplaced"/>
</dbReference>
<reference evidence="4" key="1">
    <citation type="submission" date="2025-08" db="UniProtKB">
        <authorList>
            <consortium name="RefSeq"/>
        </authorList>
    </citation>
    <scope>IDENTIFICATION</scope>
</reference>
<evidence type="ECO:0000256" key="1">
    <source>
        <dbReference type="SAM" id="Coils"/>
    </source>
</evidence>
<keyword evidence="3" id="KW-1185">Reference proteome</keyword>
<feature type="region of interest" description="Disordered" evidence="2">
    <location>
        <begin position="451"/>
        <end position="534"/>
    </location>
</feature>
<feature type="coiled-coil region" evidence="1">
    <location>
        <begin position="189"/>
        <end position="245"/>
    </location>
</feature>
<feature type="coiled-coil region" evidence="1">
    <location>
        <begin position="127"/>
        <end position="161"/>
    </location>
</feature>